<dbReference type="Proteomes" id="UP000611762">
    <property type="component" value="Unassembled WGS sequence"/>
</dbReference>
<evidence type="ECO:0000256" key="1">
    <source>
        <dbReference type="ARBA" id="ARBA00001033"/>
    </source>
</evidence>
<dbReference type="PANTHER" id="PTHR20854">
    <property type="entry name" value="INOSITOL MONOPHOSPHATASE"/>
    <property type="match status" value="1"/>
</dbReference>
<feature type="binding site" evidence="6">
    <location>
        <position position="77"/>
    </location>
    <ligand>
        <name>Mg(2+)</name>
        <dbReference type="ChEBI" id="CHEBI:18420"/>
        <label>1</label>
        <note>catalytic</note>
    </ligand>
</feature>
<evidence type="ECO:0000256" key="4">
    <source>
        <dbReference type="ARBA" id="ARBA00022801"/>
    </source>
</evidence>
<evidence type="ECO:0000256" key="6">
    <source>
        <dbReference type="PIRSR" id="PIRSR600760-2"/>
    </source>
</evidence>
<dbReference type="Gene3D" id="3.40.190.80">
    <property type="match status" value="1"/>
</dbReference>
<proteinExistence type="inferred from homology"/>
<feature type="binding site" evidence="6">
    <location>
        <position position="60"/>
    </location>
    <ligand>
        <name>Mg(2+)</name>
        <dbReference type="ChEBI" id="CHEBI:18420"/>
        <label>1</label>
        <note>catalytic</note>
    </ligand>
</feature>
<dbReference type="Gene3D" id="3.30.540.10">
    <property type="entry name" value="Fructose-1,6-Bisphosphatase, subunit A, domain 1"/>
    <property type="match status" value="1"/>
</dbReference>
<dbReference type="EMBL" id="JACRSU010000004">
    <property type="protein sequence ID" value="MBC8541368.1"/>
    <property type="molecule type" value="Genomic_DNA"/>
</dbReference>
<organism evidence="8 9">
    <name type="scientific">Congzhengia minquanensis</name>
    <dbReference type="NCBI Taxonomy" id="2763657"/>
    <lineage>
        <taxon>Bacteria</taxon>
        <taxon>Bacillati</taxon>
        <taxon>Bacillota</taxon>
        <taxon>Clostridia</taxon>
        <taxon>Eubacteriales</taxon>
        <taxon>Oscillospiraceae</taxon>
        <taxon>Congzhengia</taxon>
    </lineage>
</organism>
<dbReference type="SUPFAM" id="SSF56655">
    <property type="entry name" value="Carbohydrate phosphatase"/>
    <property type="match status" value="1"/>
</dbReference>
<comment type="caution">
    <text evidence="8">The sequence shown here is derived from an EMBL/GenBank/DDBJ whole genome shotgun (WGS) entry which is preliminary data.</text>
</comment>
<keyword evidence="3 6" id="KW-0479">Metal-binding</keyword>
<dbReference type="PANTHER" id="PTHR20854:SF4">
    <property type="entry name" value="INOSITOL-1-MONOPHOSPHATASE-RELATED"/>
    <property type="match status" value="1"/>
</dbReference>
<dbReference type="RefSeq" id="WP_249313421.1">
    <property type="nucleotide sequence ID" value="NZ_JACRSU010000004.1"/>
</dbReference>
<accession>A0A926HZE7</accession>
<dbReference type="AlphaFoldDB" id="A0A926HZE7"/>
<dbReference type="GO" id="GO:0006020">
    <property type="term" value="P:inositol metabolic process"/>
    <property type="evidence" value="ECO:0007669"/>
    <property type="project" value="TreeGrafter"/>
</dbReference>
<dbReference type="GO" id="GO:0046872">
    <property type="term" value="F:metal ion binding"/>
    <property type="evidence" value="ECO:0007669"/>
    <property type="project" value="UniProtKB-KW"/>
</dbReference>
<dbReference type="CDD" id="cd01639">
    <property type="entry name" value="IMPase"/>
    <property type="match status" value="1"/>
</dbReference>
<dbReference type="GO" id="GO:0007165">
    <property type="term" value="P:signal transduction"/>
    <property type="evidence" value="ECO:0007669"/>
    <property type="project" value="TreeGrafter"/>
</dbReference>
<evidence type="ECO:0000256" key="5">
    <source>
        <dbReference type="ARBA" id="ARBA00022842"/>
    </source>
</evidence>
<gene>
    <name evidence="8" type="ORF">H8698_10305</name>
</gene>
<evidence type="ECO:0000256" key="7">
    <source>
        <dbReference type="RuleBase" id="RU364068"/>
    </source>
</evidence>
<dbReference type="PRINTS" id="PR01959">
    <property type="entry name" value="SBIMPHPHTASE"/>
</dbReference>
<evidence type="ECO:0000256" key="3">
    <source>
        <dbReference type="ARBA" id="ARBA00022723"/>
    </source>
</evidence>
<comment type="cofactor">
    <cofactor evidence="2 6 7">
        <name>Mg(2+)</name>
        <dbReference type="ChEBI" id="CHEBI:18420"/>
    </cofactor>
</comment>
<evidence type="ECO:0000256" key="2">
    <source>
        <dbReference type="ARBA" id="ARBA00001946"/>
    </source>
</evidence>
<evidence type="ECO:0000313" key="8">
    <source>
        <dbReference type="EMBL" id="MBC8541368.1"/>
    </source>
</evidence>
<dbReference type="GO" id="GO:0008934">
    <property type="term" value="F:inositol monophosphate 1-phosphatase activity"/>
    <property type="evidence" value="ECO:0007669"/>
    <property type="project" value="InterPro"/>
</dbReference>
<dbReference type="Pfam" id="PF00459">
    <property type="entry name" value="Inositol_P"/>
    <property type="match status" value="1"/>
</dbReference>
<feature type="binding site" evidence="6">
    <location>
        <position position="205"/>
    </location>
    <ligand>
        <name>Mg(2+)</name>
        <dbReference type="ChEBI" id="CHEBI:18420"/>
        <label>1</label>
        <note>catalytic</note>
    </ligand>
</feature>
<keyword evidence="5 6" id="KW-0460">Magnesium</keyword>
<dbReference type="PRINTS" id="PR00377">
    <property type="entry name" value="IMPHPHTASES"/>
</dbReference>
<protein>
    <recommendedName>
        <fullName evidence="7">Inositol-1-monophosphatase</fullName>
        <ecNumber evidence="7">3.1.3.25</ecNumber>
    </recommendedName>
</protein>
<dbReference type="InterPro" id="IPR033942">
    <property type="entry name" value="IMPase"/>
</dbReference>
<dbReference type="GO" id="GO:0046854">
    <property type="term" value="P:phosphatidylinositol phosphate biosynthetic process"/>
    <property type="evidence" value="ECO:0007669"/>
    <property type="project" value="InterPro"/>
</dbReference>
<dbReference type="InterPro" id="IPR000760">
    <property type="entry name" value="Inositol_monophosphatase-like"/>
</dbReference>
<sequence>METLIKIVISVKDIILDRSQAGKITEKGAADFVTAVDLSVQNEIKQQLKIQFPEADFLGEEDKTSSFDRGKAVFVLDPVDGTTNLIHDYQMSAVSLALVENGIVTKGVVYNPFSEELFTAERGRGAYLNGIPIHVSGAASLSDALISIGTSPYEKERADKLFKLLKHVFLKAQDIRRSGSAALDLCFVAAGRTDGYFEQNLKPWDFAAGSLILQEAGGIITNFSGGDINIFSNCDILAATVGCHHEILKEIATIY</sequence>
<keyword evidence="9" id="KW-1185">Reference proteome</keyword>
<dbReference type="EC" id="3.1.3.25" evidence="7"/>
<dbReference type="FunFam" id="3.40.190.80:FF:000020">
    <property type="entry name" value="Fructose-1,6-bisphosphatase/inositol-1-monophosphatase"/>
    <property type="match status" value="1"/>
</dbReference>
<dbReference type="PROSITE" id="PS00630">
    <property type="entry name" value="IMP_2"/>
    <property type="match status" value="1"/>
</dbReference>
<name>A0A926HZE7_9FIRM</name>
<comment type="catalytic activity">
    <reaction evidence="1 7">
        <text>a myo-inositol phosphate + H2O = myo-inositol + phosphate</text>
        <dbReference type="Rhea" id="RHEA:24056"/>
        <dbReference type="ChEBI" id="CHEBI:15377"/>
        <dbReference type="ChEBI" id="CHEBI:17268"/>
        <dbReference type="ChEBI" id="CHEBI:43474"/>
        <dbReference type="ChEBI" id="CHEBI:84139"/>
        <dbReference type="EC" id="3.1.3.25"/>
    </reaction>
</comment>
<feature type="binding site" evidence="6">
    <location>
        <position position="80"/>
    </location>
    <ligand>
        <name>Mg(2+)</name>
        <dbReference type="ChEBI" id="CHEBI:18420"/>
        <label>1</label>
        <note>catalytic</note>
    </ligand>
</feature>
<dbReference type="InterPro" id="IPR020550">
    <property type="entry name" value="Inositol_monophosphatase_CS"/>
</dbReference>
<reference evidence="8" key="1">
    <citation type="submission" date="2020-08" db="EMBL/GenBank/DDBJ databases">
        <title>Genome public.</title>
        <authorList>
            <person name="Liu C."/>
            <person name="Sun Q."/>
        </authorList>
    </citation>
    <scope>NUCLEOTIDE SEQUENCE</scope>
    <source>
        <strain evidence="8">H8</strain>
    </source>
</reference>
<comment type="similarity">
    <text evidence="7">Belongs to the inositol monophosphatase superfamily.</text>
</comment>
<keyword evidence="4 7" id="KW-0378">Hydrolase</keyword>
<evidence type="ECO:0000313" key="9">
    <source>
        <dbReference type="Proteomes" id="UP000611762"/>
    </source>
</evidence>
<dbReference type="InterPro" id="IPR022337">
    <property type="entry name" value="Inositol_monophosphatase_SuhB"/>
</dbReference>